<evidence type="ECO:0000259" key="3">
    <source>
        <dbReference type="SMART" id="SM00822"/>
    </source>
</evidence>
<keyword evidence="5" id="KW-1185">Reference proteome</keyword>
<dbReference type="InterPro" id="IPR057326">
    <property type="entry name" value="KR_dom"/>
</dbReference>
<dbReference type="InterPro" id="IPR002347">
    <property type="entry name" value="SDR_fam"/>
</dbReference>
<accession>A0A7W4YJC8</accession>
<dbReference type="SMART" id="SM00822">
    <property type="entry name" value="PKS_KR"/>
    <property type="match status" value="1"/>
</dbReference>
<dbReference type="PANTHER" id="PTHR43477">
    <property type="entry name" value="DIHYDROANTICAPSIN 7-DEHYDROGENASE"/>
    <property type="match status" value="1"/>
</dbReference>
<protein>
    <submittedName>
        <fullName evidence="4">NAD(P)-dependent dehydrogenase (Short-subunit alcohol dehydrogenase family)</fullName>
    </submittedName>
</protein>
<comment type="similarity">
    <text evidence="1">Belongs to the short-chain dehydrogenases/reductases (SDR) family.</text>
</comment>
<dbReference type="Proteomes" id="UP000538196">
    <property type="component" value="Unassembled WGS sequence"/>
</dbReference>
<keyword evidence="2" id="KW-0560">Oxidoreductase</keyword>
<dbReference type="CDD" id="cd05233">
    <property type="entry name" value="SDR_c"/>
    <property type="match status" value="1"/>
</dbReference>
<dbReference type="FunFam" id="3.40.50.720:FF:000084">
    <property type="entry name" value="Short-chain dehydrogenase reductase"/>
    <property type="match status" value="1"/>
</dbReference>
<dbReference type="Gene3D" id="3.40.50.720">
    <property type="entry name" value="NAD(P)-binding Rossmann-like Domain"/>
    <property type="match status" value="1"/>
</dbReference>
<dbReference type="InterPro" id="IPR036291">
    <property type="entry name" value="NAD(P)-bd_dom_sf"/>
</dbReference>
<evidence type="ECO:0000313" key="4">
    <source>
        <dbReference type="EMBL" id="MBB2967956.1"/>
    </source>
</evidence>
<dbReference type="AlphaFoldDB" id="A0A7W4YJC8"/>
<dbReference type="Pfam" id="PF13561">
    <property type="entry name" value="adh_short_C2"/>
    <property type="match status" value="1"/>
</dbReference>
<evidence type="ECO:0000256" key="1">
    <source>
        <dbReference type="ARBA" id="ARBA00006484"/>
    </source>
</evidence>
<organism evidence="4 5">
    <name type="scientific">Leifsonia aquatica</name>
    <name type="common">Corynebacterium aquaticum</name>
    <dbReference type="NCBI Taxonomy" id="144185"/>
    <lineage>
        <taxon>Bacteria</taxon>
        <taxon>Bacillati</taxon>
        <taxon>Actinomycetota</taxon>
        <taxon>Actinomycetes</taxon>
        <taxon>Micrococcales</taxon>
        <taxon>Microbacteriaceae</taxon>
        <taxon>Leifsonia</taxon>
    </lineage>
</organism>
<dbReference type="InterPro" id="IPR020904">
    <property type="entry name" value="Sc_DH/Rdtase_CS"/>
</dbReference>
<evidence type="ECO:0000313" key="5">
    <source>
        <dbReference type="Proteomes" id="UP000538196"/>
    </source>
</evidence>
<proteinExistence type="inferred from homology"/>
<sequence>MSADVTTQNSGETMKLDGLTALVTGAASGIGEEVVRRMRSAGATVVGLDRSRPAGDADFLVADVTDRSAVESVITERFDGATLDIVVNCAGIGASGTIADNDDDEWRRVLDINVTGIARVTAAALPHLERSSNAAIVNVSSIAAWAGLPQRALYSASKGAVHALTLATAADFAGRIRVNCVCPGTVDTPWVGRLLDASDDAAAERARLEARQPMGRLATAAEVAQAIIYLASPESSFTTGTALAVDGGMFGLRLPR</sequence>
<dbReference type="InterPro" id="IPR051122">
    <property type="entry name" value="SDR_DHRS6-like"/>
</dbReference>
<reference evidence="4 5" key="1">
    <citation type="submission" date="2020-08" db="EMBL/GenBank/DDBJ databases">
        <title>Sequencing the genomes of 1000 actinobacteria strains.</title>
        <authorList>
            <person name="Klenk H.-P."/>
        </authorList>
    </citation>
    <scope>NUCLEOTIDE SEQUENCE [LARGE SCALE GENOMIC DNA]</scope>
    <source>
        <strain evidence="4 5">DSM 20146</strain>
    </source>
</reference>
<comment type="caution">
    <text evidence="4">The sequence shown here is derived from an EMBL/GenBank/DDBJ whole genome shotgun (WGS) entry which is preliminary data.</text>
</comment>
<dbReference type="SUPFAM" id="SSF51735">
    <property type="entry name" value="NAD(P)-binding Rossmann-fold domains"/>
    <property type="match status" value="1"/>
</dbReference>
<evidence type="ECO:0000256" key="2">
    <source>
        <dbReference type="ARBA" id="ARBA00023002"/>
    </source>
</evidence>
<name>A0A7W4YJC8_LEIAQ</name>
<gene>
    <name evidence="4" type="ORF">FHX33_002726</name>
</gene>
<dbReference type="GO" id="GO:0016491">
    <property type="term" value="F:oxidoreductase activity"/>
    <property type="evidence" value="ECO:0007669"/>
    <property type="project" value="UniProtKB-KW"/>
</dbReference>
<dbReference type="EMBL" id="JACHVP010000003">
    <property type="protein sequence ID" value="MBB2967956.1"/>
    <property type="molecule type" value="Genomic_DNA"/>
</dbReference>
<feature type="domain" description="Ketoreductase" evidence="3">
    <location>
        <begin position="19"/>
        <end position="179"/>
    </location>
</feature>
<dbReference type="PRINTS" id="PR00080">
    <property type="entry name" value="SDRFAMILY"/>
</dbReference>
<dbReference type="PROSITE" id="PS00061">
    <property type="entry name" value="ADH_SHORT"/>
    <property type="match status" value="1"/>
</dbReference>
<dbReference type="PANTHER" id="PTHR43477:SF1">
    <property type="entry name" value="DIHYDROANTICAPSIN 7-DEHYDROGENASE"/>
    <property type="match status" value="1"/>
</dbReference>
<dbReference type="PRINTS" id="PR00081">
    <property type="entry name" value="GDHRDH"/>
</dbReference>